<dbReference type="GO" id="GO:0005739">
    <property type="term" value="C:mitochondrion"/>
    <property type="evidence" value="ECO:0007669"/>
    <property type="project" value="GOC"/>
</dbReference>
<evidence type="ECO:0000256" key="14">
    <source>
        <dbReference type="ARBA" id="ARBA00030599"/>
    </source>
</evidence>
<comment type="similarity">
    <text evidence="7">Belongs to the MnmG family.</text>
</comment>
<evidence type="ECO:0000256" key="7">
    <source>
        <dbReference type="ARBA" id="ARBA00007653"/>
    </source>
</evidence>
<dbReference type="InterPro" id="IPR002218">
    <property type="entry name" value="MnmG-rel"/>
</dbReference>
<name>A0A1Y5IG95_OSTTA</name>
<dbReference type="GO" id="GO:0004750">
    <property type="term" value="F:D-ribulose-phosphate 3-epimerase activity"/>
    <property type="evidence" value="ECO:0007669"/>
    <property type="project" value="UniProtKB-EC"/>
</dbReference>
<dbReference type="SUPFAM" id="SSF51905">
    <property type="entry name" value="FAD/NAD(P)-binding domain"/>
    <property type="match status" value="1"/>
</dbReference>
<dbReference type="NCBIfam" id="NF004076">
    <property type="entry name" value="PRK05581.1-4"/>
    <property type="match status" value="1"/>
</dbReference>
<evidence type="ECO:0000256" key="3">
    <source>
        <dbReference type="ARBA" id="ARBA00001941"/>
    </source>
</evidence>
<dbReference type="NCBIfam" id="TIGR01163">
    <property type="entry name" value="rpe"/>
    <property type="match status" value="1"/>
</dbReference>
<evidence type="ECO:0000256" key="11">
    <source>
        <dbReference type="ARBA" id="ARBA00022723"/>
    </source>
</evidence>
<comment type="cofactor">
    <cofactor evidence="4">
        <name>Zn(2+)</name>
        <dbReference type="ChEBI" id="CHEBI:29105"/>
    </cofactor>
</comment>
<dbReference type="EMBL" id="KZ155774">
    <property type="protein sequence ID" value="OUS48521.1"/>
    <property type="molecule type" value="Genomic_DNA"/>
</dbReference>
<keyword evidence="11" id="KW-0479">Metal-binding</keyword>
<evidence type="ECO:0000259" key="15">
    <source>
        <dbReference type="SMART" id="SM01228"/>
    </source>
</evidence>
<dbReference type="PROSITE" id="PS01281">
    <property type="entry name" value="GIDA_2"/>
    <property type="match status" value="1"/>
</dbReference>
<evidence type="ECO:0000313" key="16">
    <source>
        <dbReference type="EMBL" id="OUS48521.1"/>
    </source>
</evidence>
<accession>A0A1Y5IG95</accession>
<evidence type="ECO:0000256" key="2">
    <source>
        <dbReference type="ARBA" id="ARBA00001936"/>
    </source>
</evidence>
<dbReference type="NCBIfam" id="TIGR00136">
    <property type="entry name" value="mnmG_gidA"/>
    <property type="match status" value="1"/>
</dbReference>
<dbReference type="FunFam" id="1.10.150.570:FF:000001">
    <property type="entry name" value="tRNA uridine 5-carboxymethylaminomethyl modification enzyme MnmG"/>
    <property type="match status" value="1"/>
</dbReference>
<comment type="catalytic activity">
    <reaction evidence="1">
        <text>D-ribulose 5-phosphate = D-xylulose 5-phosphate</text>
        <dbReference type="Rhea" id="RHEA:13677"/>
        <dbReference type="ChEBI" id="CHEBI:57737"/>
        <dbReference type="ChEBI" id="CHEBI:58121"/>
        <dbReference type="EC" id="5.1.3.1"/>
    </reaction>
</comment>
<dbReference type="InterPro" id="IPR026904">
    <property type="entry name" value="MnmG_C"/>
</dbReference>
<keyword evidence="10" id="KW-0285">Flavoprotein</keyword>
<proteinExistence type="inferred from homology"/>
<dbReference type="HAMAP" id="MF_00129">
    <property type="entry name" value="MnmG_GidA"/>
    <property type="match status" value="1"/>
</dbReference>
<dbReference type="InterPro" id="IPR013785">
    <property type="entry name" value="Aldolase_TIM"/>
</dbReference>
<dbReference type="GO" id="GO:0050660">
    <property type="term" value="F:flavin adenine dinucleotide binding"/>
    <property type="evidence" value="ECO:0007669"/>
    <property type="project" value="InterPro"/>
</dbReference>
<evidence type="ECO:0000256" key="6">
    <source>
        <dbReference type="ARBA" id="ARBA00001974"/>
    </source>
</evidence>
<sequence length="925" mass="99090">MSSIGYGTTARARSRAGVPRGRGGLHVCANAKVDACDKKSIIVSPSILSANFAKLGEEIEAIDKAGAEWVHVDVMDGRFVPNITIGPLVVDAIRPVTDKVLDCHLMIVEPELRVADFAKAGADIISVHAEGAATIHLHRTINQIKDLGCKAGVVLNPGTPISVLDYIIEEVDLILVMSVNPGFGGQSFIESQVEKIAKIKAMCDAKGVNPWIEVDGGVSPANAYKVIEAGANALVAGSAVFNSDDYAKAIAGIKASKRPALSSSASSSAGIDFDVVVVGGGHAGVEAAAAASRRGARVALVTPNPNGTIGEMSCNPSVGGLGKGTLVREVDALDGLMGRIADASGIQFRVLNSSKGPAVRGARAQMDRELYKKEALRLVSGIGGLEVVDAAVVDLDLESSNEGGGRVRGVMLDTGRALRSRAVVITTGTFLNGVLHIGSKRVVAGRLANASTENADVQAGKAAHSLAKTLYGVGFDMGRMKTGTPPRLDGNSIDWAACQPQPGDELPIPFTFTSSSRRVGAEPWRPTAPQIMCHSTYTTPETEKFIAAAPKSKYELDMEGSPTTPRYCPSIESKVRRFPGRNHRVWLEPEGLNTSVVYPNGITNNLEPDLQVKMVRTIPGLEKVDILKPGYGVEYDYVDPRELKINLETKKVRGLFLAGQINGTTGYEEAAAQGIIAGANAASTDGEEFILPRYSSYLGVLVDDLTSRGTSEPYRMFSSRVEYRLSIRSDNADLRLTELGERFGLVSAERARAGARRSALVKQASEALDAISLLPSRWQSYAPDLPIAKHGRPLSASNMLSQRWDIDEILRAATDALGVSDARVQVLHAVNGEDRSAFECAAIEAYYRPYVERQAQDIEDIRREEELVIPDAFDYSTIDNLSLEDREKLEAVRPTTFARASRISGVTPAALLSLFRVVTRKKHRN</sequence>
<feature type="domain" description="tRNA uridine 5-carboxymethylaminomethyl modification enzyme C-terminal subdomain" evidence="15">
    <location>
        <begin position="845"/>
        <end position="916"/>
    </location>
</feature>
<evidence type="ECO:0000256" key="9">
    <source>
        <dbReference type="ARBA" id="ARBA00013188"/>
    </source>
</evidence>
<dbReference type="Gene3D" id="3.50.50.60">
    <property type="entry name" value="FAD/NAD(P)-binding domain"/>
    <property type="match status" value="2"/>
</dbReference>
<dbReference type="GO" id="GO:0030488">
    <property type="term" value="P:tRNA methylation"/>
    <property type="evidence" value="ECO:0007669"/>
    <property type="project" value="TreeGrafter"/>
</dbReference>
<dbReference type="InterPro" id="IPR011060">
    <property type="entry name" value="RibuloseP-bd_barrel"/>
</dbReference>
<dbReference type="PROSITE" id="PS01085">
    <property type="entry name" value="RIBUL_P_3_EPIMER_1"/>
    <property type="match status" value="1"/>
</dbReference>
<dbReference type="InterPro" id="IPR020595">
    <property type="entry name" value="MnmG-rel_CS"/>
</dbReference>
<dbReference type="CDD" id="cd00429">
    <property type="entry name" value="RPE"/>
    <property type="match status" value="1"/>
</dbReference>
<dbReference type="InterPro" id="IPR036188">
    <property type="entry name" value="FAD/NAD-bd_sf"/>
</dbReference>
<evidence type="ECO:0000256" key="10">
    <source>
        <dbReference type="ARBA" id="ARBA00022630"/>
    </source>
</evidence>
<reference evidence="16" key="1">
    <citation type="submission" date="2017-04" db="EMBL/GenBank/DDBJ databases">
        <title>Population genomics of picophytoplankton unveils novel chromosome hypervariability.</title>
        <authorList>
            <consortium name="DOE Joint Genome Institute"/>
            <person name="Blanc-Mathieu R."/>
            <person name="Krasovec M."/>
            <person name="Hebrard M."/>
            <person name="Yau S."/>
            <person name="Desgranges E."/>
            <person name="Martin J."/>
            <person name="Schackwitz W."/>
            <person name="Kuo A."/>
            <person name="Salin G."/>
            <person name="Donnadieu C."/>
            <person name="Desdevises Y."/>
            <person name="Sanchez-Ferandin S."/>
            <person name="Moreau H."/>
            <person name="Rivals E."/>
            <person name="Grigoriev I.V."/>
            <person name="Grimsley N."/>
            <person name="Eyre-Walker A."/>
            <person name="Piganeau G."/>
        </authorList>
    </citation>
    <scope>NUCLEOTIDE SEQUENCE [LARGE SCALE GENOMIC DNA]</scope>
    <source>
        <strain evidence="16">RCC 1115</strain>
    </source>
</reference>
<dbReference type="InterPro" id="IPR004416">
    <property type="entry name" value="MnmG"/>
</dbReference>
<dbReference type="SMART" id="SM01228">
    <property type="entry name" value="GIDA_assoc_3"/>
    <property type="match status" value="1"/>
</dbReference>
<dbReference type="InterPro" id="IPR026019">
    <property type="entry name" value="Ribul_P_3_epim"/>
</dbReference>
<dbReference type="FunFam" id="3.20.20.70:FF:000004">
    <property type="entry name" value="Ribulose-phosphate 3-epimerase"/>
    <property type="match status" value="1"/>
</dbReference>
<dbReference type="GO" id="GO:0070899">
    <property type="term" value="P:mitochondrial tRNA wobble uridine modification"/>
    <property type="evidence" value="ECO:0007669"/>
    <property type="project" value="UniProtKB-ARBA"/>
</dbReference>
<comment type="cofactor">
    <cofactor evidence="2">
        <name>Mn(2+)</name>
        <dbReference type="ChEBI" id="CHEBI:29035"/>
    </cofactor>
</comment>
<dbReference type="Pfam" id="PF13932">
    <property type="entry name" value="SAM_GIDA_C"/>
    <property type="match status" value="1"/>
</dbReference>
<dbReference type="SUPFAM" id="SSF51366">
    <property type="entry name" value="Ribulose-phoshate binding barrel"/>
    <property type="match status" value="1"/>
</dbReference>
<dbReference type="Pfam" id="PF00834">
    <property type="entry name" value="Ribul_P_3_epim"/>
    <property type="match status" value="1"/>
</dbReference>
<dbReference type="GO" id="GO:0046872">
    <property type="term" value="F:metal ion binding"/>
    <property type="evidence" value="ECO:0007669"/>
    <property type="project" value="UniProtKB-KW"/>
</dbReference>
<protein>
    <recommendedName>
        <fullName evidence="9">ribulose-phosphate 3-epimerase</fullName>
        <ecNumber evidence="9">5.1.3.1</ecNumber>
    </recommendedName>
    <alternativeName>
        <fullName evidence="14">Pentose-5-phosphate 3-epimerase</fullName>
    </alternativeName>
</protein>
<keyword evidence="12" id="KW-0274">FAD</keyword>
<evidence type="ECO:0000256" key="13">
    <source>
        <dbReference type="ARBA" id="ARBA00023235"/>
    </source>
</evidence>
<dbReference type="GO" id="GO:0006098">
    <property type="term" value="P:pentose-phosphate shunt"/>
    <property type="evidence" value="ECO:0007669"/>
    <property type="project" value="InterPro"/>
</dbReference>
<dbReference type="FunFam" id="3.50.50.60:FF:000002">
    <property type="entry name" value="tRNA uridine 5-carboxymethylaminomethyl modification enzyme MnmG"/>
    <property type="match status" value="1"/>
</dbReference>
<dbReference type="InterPro" id="IPR040131">
    <property type="entry name" value="MnmG_N"/>
</dbReference>
<evidence type="ECO:0000256" key="12">
    <source>
        <dbReference type="ARBA" id="ARBA00022827"/>
    </source>
</evidence>
<dbReference type="Pfam" id="PF01134">
    <property type="entry name" value="GIDA"/>
    <property type="match status" value="1"/>
</dbReference>
<dbReference type="Gene3D" id="3.20.20.70">
    <property type="entry name" value="Aldolase class I"/>
    <property type="match status" value="1"/>
</dbReference>
<dbReference type="AlphaFoldDB" id="A0A1Y5IG95"/>
<keyword evidence="13" id="KW-0413">Isomerase</keyword>
<evidence type="ECO:0000256" key="8">
    <source>
        <dbReference type="ARBA" id="ARBA00009541"/>
    </source>
</evidence>
<comment type="cofactor">
    <cofactor evidence="3">
        <name>Co(2+)</name>
        <dbReference type="ChEBI" id="CHEBI:48828"/>
    </cofactor>
</comment>
<dbReference type="Proteomes" id="UP000195557">
    <property type="component" value="Unassembled WGS sequence"/>
</dbReference>
<gene>
    <name evidence="16" type="ORF">BE221DRAFT_197523</name>
</gene>
<dbReference type="eggNOG" id="KOG2311">
    <property type="taxonomic scope" value="Eukaryota"/>
</dbReference>
<dbReference type="InterPro" id="IPR047001">
    <property type="entry name" value="MnmG_C_subdom"/>
</dbReference>
<evidence type="ECO:0000256" key="1">
    <source>
        <dbReference type="ARBA" id="ARBA00001782"/>
    </source>
</evidence>
<dbReference type="InterPro" id="IPR000056">
    <property type="entry name" value="Ribul_P_3_epim-like"/>
</dbReference>
<evidence type="ECO:0000256" key="4">
    <source>
        <dbReference type="ARBA" id="ARBA00001947"/>
    </source>
</evidence>
<comment type="cofactor">
    <cofactor evidence="6">
        <name>FAD</name>
        <dbReference type="ChEBI" id="CHEBI:57692"/>
    </cofactor>
</comment>
<comment type="similarity">
    <text evidence="8">Belongs to the ribulose-phosphate 3-epimerase family.</text>
</comment>
<evidence type="ECO:0000256" key="5">
    <source>
        <dbReference type="ARBA" id="ARBA00001954"/>
    </source>
</evidence>
<dbReference type="InterPro" id="IPR044920">
    <property type="entry name" value="MnmG_C_subdom_sf"/>
</dbReference>
<dbReference type="GO" id="GO:0005975">
    <property type="term" value="P:carbohydrate metabolic process"/>
    <property type="evidence" value="ECO:0007669"/>
    <property type="project" value="InterPro"/>
</dbReference>
<dbReference type="PRINTS" id="PR00411">
    <property type="entry name" value="PNDRDTASEI"/>
</dbReference>
<organism evidence="16">
    <name type="scientific">Ostreococcus tauri</name>
    <name type="common">Marine green alga</name>
    <dbReference type="NCBI Taxonomy" id="70448"/>
    <lineage>
        <taxon>Eukaryota</taxon>
        <taxon>Viridiplantae</taxon>
        <taxon>Chlorophyta</taxon>
        <taxon>Mamiellophyceae</taxon>
        <taxon>Mamiellales</taxon>
        <taxon>Bathycoccaceae</taxon>
        <taxon>Ostreococcus</taxon>
    </lineage>
</organism>
<dbReference type="PROSITE" id="PS01086">
    <property type="entry name" value="RIBUL_P_3_EPIMER_2"/>
    <property type="match status" value="1"/>
</dbReference>
<dbReference type="EC" id="5.1.3.1" evidence="9"/>
<dbReference type="Gene3D" id="1.10.150.570">
    <property type="entry name" value="GidA associated domain, C-terminal subdomain"/>
    <property type="match status" value="1"/>
</dbReference>
<dbReference type="HAMAP" id="MF_02227">
    <property type="entry name" value="RPE"/>
    <property type="match status" value="1"/>
</dbReference>
<dbReference type="PANTHER" id="PTHR11806">
    <property type="entry name" value="GLUCOSE INHIBITED DIVISION PROTEIN A"/>
    <property type="match status" value="1"/>
</dbReference>
<dbReference type="PANTHER" id="PTHR11806:SF0">
    <property type="entry name" value="PROTEIN MTO1 HOMOLOG, MITOCHONDRIAL"/>
    <property type="match status" value="1"/>
</dbReference>
<comment type="cofactor">
    <cofactor evidence="5">
        <name>Fe(2+)</name>
        <dbReference type="ChEBI" id="CHEBI:29033"/>
    </cofactor>
</comment>